<keyword evidence="7" id="KW-1185">Reference proteome</keyword>
<dbReference type="InterPro" id="IPR001048">
    <property type="entry name" value="Asp/Glu/Uridylate_kinase"/>
</dbReference>
<dbReference type="CDD" id="cd04235">
    <property type="entry name" value="AAK_CK"/>
    <property type="match status" value="1"/>
</dbReference>
<dbReference type="EMBL" id="JBHMAU010000123">
    <property type="protein sequence ID" value="MFB9777565.1"/>
    <property type="molecule type" value="Genomic_DNA"/>
</dbReference>
<feature type="domain" description="Aspartate/glutamate/uridylate kinase" evidence="5">
    <location>
        <begin position="18"/>
        <end position="292"/>
    </location>
</feature>
<evidence type="ECO:0000313" key="6">
    <source>
        <dbReference type="EMBL" id="MFB9777565.1"/>
    </source>
</evidence>
<keyword evidence="3 4" id="KW-0418">Kinase</keyword>
<dbReference type="Gene3D" id="3.40.1160.10">
    <property type="entry name" value="Acetylglutamate kinase-like"/>
    <property type="match status" value="1"/>
</dbReference>
<evidence type="ECO:0000256" key="2">
    <source>
        <dbReference type="ARBA" id="ARBA00022679"/>
    </source>
</evidence>
<dbReference type="InterPro" id="IPR003964">
    <property type="entry name" value="Carb_kinase"/>
</dbReference>
<proteinExistence type="inferred from homology"/>
<reference evidence="6 7" key="1">
    <citation type="submission" date="2024-09" db="EMBL/GenBank/DDBJ databases">
        <authorList>
            <person name="Sun Q."/>
            <person name="Mori K."/>
        </authorList>
    </citation>
    <scope>NUCLEOTIDE SEQUENCE [LARGE SCALE GENOMIC DNA]</scope>
    <source>
        <strain evidence="6 7">JCM 11683</strain>
    </source>
</reference>
<evidence type="ECO:0000313" key="7">
    <source>
        <dbReference type="Proteomes" id="UP001589707"/>
    </source>
</evidence>
<gene>
    <name evidence="6" type="ORF">ACFFN1_14390</name>
</gene>
<evidence type="ECO:0000259" key="5">
    <source>
        <dbReference type="Pfam" id="PF00696"/>
    </source>
</evidence>
<comment type="similarity">
    <text evidence="1 4">Belongs to the carbamate kinase family.</text>
</comment>
<dbReference type="SUPFAM" id="SSF53633">
    <property type="entry name" value="Carbamate kinase-like"/>
    <property type="match status" value="1"/>
</dbReference>
<comment type="caution">
    <text evidence="6">The sequence shown here is derived from an EMBL/GenBank/DDBJ whole genome shotgun (WGS) entry which is preliminary data.</text>
</comment>
<evidence type="ECO:0000256" key="3">
    <source>
        <dbReference type="ARBA" id="ARBA00022777"/>
    </source>
</evidence>
<sequence>MTRAPVPTPQTPADRPLRLVIALGGNALLRRGQKPDADVQERNVADAVAALAPVLERHEVVLTHGNGPQVGVLALQSASDPRLTTPYPFDVIGAQTQGMIGYWLLQALQNAVPDRQVAAIINQTLVDKDDPKLAHPTKFVGEVYDRETAAQLAAERGWTVRQDGDCWRRVIGSPDPLQVIEADLIHHLLDSGVLTVCAGGGGVPVVRNASGRLDGIEAVIDKDGTAALLAMAIGADGLLILTDVDAVYTGFGTPDAASIRAITAAQLRAIDFPAGSMGPKVDAACRFVEQTGGFAVIGSLADAAAMLSGDAGTCVMAGKAD</sequence>
<dbReference type="PIRSF" id="PIRSF000723">
    <property type="entry name" value="Carbamate_kin"/>
    <property type="match status" value="1"/>
</dbReference>
<dbReference type="InterPro" id="IPR036393">
    <property type="entry name" value="AceGlu_kinase-like_sf"/>
</dbReference>
<evidence type="ECO:0000256" key="1">
    <source>
        <dbReference type="ARBA" id="ARBA00011066"/>
    </source>
</evidence>
<protein>
    <recommendedName>
        <fullName evidence="4">Carbamate kinase</fullName>
    </recommendedName>
</protein>
<dbReference type="Pfam" id="PF00696">
    <property type="entry name" value="AA_kinase"/>
    <property type="match status" value="1"/>
</dbReference>
<dbReference type="RefSeq" id="WP_376841541.1">
    <property type="nucleotide sequence ID" value="NZ_JBHMAU010000123.1"/>
</dbReference>
<dbReference type="Proteomes" id="UP001589707">
    <property type="component" value="Unassembled WGS sequence"/>
</dbReference>
<organism evidence="6 7">
    <name type="scientific">Brevibacterium otitidis</name>
    <dbReference type="NCBI Taxonomy" id="53364"/>
    <lineage>
        <taxon>Bacteria</taxon>
        <taxon>Bacillati</taxon>
        <taxon>Actinomycetota</taxon>
        <taxon>Actinomycetes</taxon>
        <taxon>Micrococcales</taxon>
        <taxon>Brevibacteriaceae</taxon>
        <taxon>Brevibacterium</taxon>
    </lineage>
</organism>
<evidence type="ECO:0000256" key="4">
    <source>
        <dbReference type="PIRNR" id="PIRNR000723"/>
    </source>
</evidence>
<dbReference type="PANTHER" id="PTHR30409">
    <property type="entry name" value="CARBAMATE KINASE"/>
    <property type="match status" value="1"/>
</dbReference>
<keyword evidence="2 4" id="KW-0808">Transferase</keyword>
<dbReference type="PANTHER" id="PTHR30409:SF1">
    <property type="entry name" value="CARBAMATE KINASE-RELATED"/>
    <property type="match status" value="1"/>
</dbReference>
<name>A0ABV5X526_9MICO</name>
<dbReference type="PRINTS" id="PR01469">
    <property type="entry name" value="CARBMTKINASE"/>
</dbReference>
<accession>A0ABV5X526</accession>
<dbReference type="GO" id="GO:0016301">
    <property type="term" value="F:kinase activity"/>
    <property type="evidence" value="ECO:0007669"/>
    <property type="project" value="UniProtKB-KW"/>
</dbReference>
<dbReference type="NCBIfam" id="NF009008">
    <property type="entry name" value="PRK12354.1"/>
    <property type="match status" value="1"/>
</dbReference>